<dbReference type="STRING" id="3750.A0A498ILC3"/>
<name>A0A498ILC3_MALDO</name>
<dbReference type="Gene3D" id="3.80.10.10">
    <property type="entry name" value="Ribonuclease Inhibitor"/>
    <property type="match status" value="1"/>
</dbReference>
<sequence>MEKGRAIASITNSLNKLDLISKSNPSPQIPQIQSSRTQLERAKTPPSLQSLCIGIVGRHLEDIIPDLAEIAFNFPPDIKVALVAIARRRKLLDDDVIVSLADHTWKSLDLSASDVSDFGLAKVAEICGSLQAVDISRCDKITAAGVSELVQRCQSLETLRCGGSPRSDHTARRCLDVFKPKLNDVEGDSWEELNTAEIVNGAESLRWLVWPKIDNDSLEGFATECLRITVNPKPSPFGFRGTQVPKEAFPDIQLDDSVVKDIDPKTWAVRGFTPKAIPSSLSSPEELSVAEKFRRAFEERDTRLAPKRAKNARQHQRRAERDWVMTDTRAKAVALASRASRSLHSWN</sequence>
<reference evidence="1 2" key="1">
    <citation type="submission" date="2018-10" db="EMBL/GenBank/DDBJ databases">
        <title>A high-quality apple genome assembly.</title>
        <authorList>
            <person name="Hu J."/>
        </authorList>
    </citation>
    <scope>NUCLEOTIDE SEQUENCE [LARGE SCALE GENOMIC DNA]</scope>
    <source>
        <strain evidence="2">cv. HFTH1</strain>
        <tissue evidence="1">Young leaf</tissue>
    </source>
</reference>
<evidence type="ECO:0000313" key="2">
    <source>
        <dbReference type="Proteomes" id="UP000290289"/>
    </source>
</evidence>
<dbReference type="InterPro" id="IPR006553">
    <property type="entry name" value="Leu-rich_rpt_Cys-con_subtyp"/>
</dbReference>
<dbReference type="Proteomes" id="UP000290289">
    <property type="component" value="Chromosome 11"/>
</dbReference>
<dbReference type="SMART" id="SM00367">
    <property type="entry name" value="LRR_CC"/>
    <property type="match status" value="1"/>
</dbReference>
<dbReference type="EMBL" id="RDQH01000337">
    <property type="protein sequence ID" value="RXH82867.1"/>
    <property type="molecule type" value="Genomic_DNA"/>
</dbReference>
<comment type="caution">
    <text evidence="1">The sequence shown here is derived from an EMBL/GenBank/DDBJ whole genome shotgun (WGS) entry which is preliminary data.</text>
</comment>
<dbReference type="SUPFAM" id="SSF52047">
    <property type="entry name" value="RNI-like"/>
    <property type="match status" value="1"/>
</dbReference>
<evidence type="ECO:0000313" key="1">
    <source>
        <dbReference type="EMBL" id="RXH82867.1"/>
    </source>
</evidence>
<accession>A0A498ILC3</accession>
<organism evidence="1 2">
    <name type="scientific">Malus domestica</name>
    <name type="common">Apple</name>
    <name type="synonym">Pyrus malus</name>
    <dbReference type="NCBI Taxonomy" id="3750"/>
    <lineage>
        <taxon>Eukaryota</taxon>
        <taxon>Viridiplantae</taxon>
        <taxon>Streptophyta</taxon>
        <taxon>Embryophyta</taxon>
        <taxon>Tracheophyta</taxon>
        <taxon>Spermatophyta</taxon>
        <taxon>Magnoliopsida</taxon>
        <taxon>eudicotyledons</taxon>
        <taxon>Gunneridae</taxon>
        <taxon>Pentapetalae</taxon>
        <taxon>rosids</taxon>
        <taxon>fabids</taxon>
        <taxon>Rosales</taxon>
        <taxon>Rosaceae</taxon>
        <taxon>Amygdaloideae</taxon>
        <taxon>Maleae</taxon>
        <taxon>Malus</taxon>
    </lineage>
</organism>
<evidence type="ECO:0008006" key="3">
    <source>
        <dbReference type="Google" id="ProtNLM"/>
    </source>
</evidence>
<dbReference type="AlphaFoldDB" id="A0A498ILC3"/>
<protein>
    <recommendedName>
        <fullName evidence="3">RNI-like superfamily protein</fullName>
    </recommendedName>
</protein>
<dbReference type="InterPro" id="IPR032675">
    <property type="entry name" value="LRR_dom_sf"/>
</dbReference>
<keyword evidence="2" id="KW-1185">Reference proteome</keyword>
<proteinExistence type="predicted"/>
<gene>
    <name evidence="1" type="ORF">DVH24_003365</name>
</gene>